<evidence type="ECO:0000256" key="2">
    <source>
        <dbReference type="ARBA" id="ARBA00022692"/>
    </source>
</evidence>
<protein>
    <recommendedName>
        <fullName evidence="7">Rhodopsin domain-containing protein</fullName>
    </recommendedName>
</protein>
<reference evidence="8 9" key="1">
    <citation type="journal article" date="2024" name="Front Chem Biol">
        <title>Unveiling the potential of Daldinia eschscholtzii MFLUCC 19-0629 through bioactivity and bioinformatics studies for enhanced sustainable agriculture production.</title>
        <authorList>
            <person name="Brooks S."/>
            <person name="Weaver J.A."/>
            <person name="Klomchit A."/>
            <person name="Alharthi S.A."/>
            <person name="Onlamun T."/>
            <person name="Nurani R."/>
            <person name="Vong T.K."/>
            <person name="Alberti F."/>
            <person name="Greco C."/>
        </authorList>
    </citation>
    <scope>NUCLEOTIDE SEQUENCE [LARGE SCALE GENOMIC DNA]</scope>
    <source>
        <strain evidence="8">MFLUCC 19-0629</strain>
    </source>
</reference>
<comment type="caution">
    <text evidence="8">The sequence shown here is derived from an EMBL/GenBank/DDBJ whole genome shotgun (WGS) entry which is preliminary data.</text>
</comment>
<feature type="transmembrane region" description="Helical" evidence="6">
    <location>
        <begin position="139"/>
        <end position="158"/>
    </location>
</feature>
<proteinExistence type="inferred from homology"/>
<dbReference type="PANTHER" id="PTHR33048:SF47">
    <property type="entry name" value="INTEGRAL MEMBRANE PROTEIN-RELATED"/>
    <property type="match status" value="1"/>
</dbReference>
<accession>A0AAX6MR59</accession>
<dbReference type="InterPro" id="IPR049326">
    <property type="entry name" value="Rhodopsin_dom_fungi"/>
</dbReference>
<evidence type="ECO:0000313" key="9">
    <source>
        <dbReference type="Proteomes" id="UP001369815"/>
    </source>
</evidence>
<feature type="transmembrane region" description="Helical" evidence="6">
    <location>
        <begin position="222"/>
        <end position="240"/>
    </location>
</feature>
<feature type="transmembrane region" description="Helical" evidence="6">
    <location>
        <begin position="56"/>
        <end position="81"/>
    </location>
</feature>
<evidence type="ECO:0000256" key="5">
    <source>
        <dbReference type="ARBA" id="ARBA00038359"/>
    </source>
</evidence>
<organism evidence="8 9">
    <name type="scientific">Daldinia eschscholtzii</name>
    <dbReference type="NCBI Taxonomy" id="292717"/>
    <lineage>
        <taxon>Eukaryota</taxon>
        <taxon>Fungi</taxon>
        <taxon>Dikarya</taxon>
        <taxon>Ascomycota</taxon>
        <taxon>Pezizomycotina</taxon>
        <taxon>Sordariomycetes</taxon>
        <taxon>Xylariomycetidae</taxon>
        <taxon>Xylariales</taxon>
        <taxon>Hypoxylaceae</taxon>
        <taxon>Daldinia</taxon>
    </lineage>
</organism>
<dbReference type="PANTHER" id="PTHR33048">
    <property type="entry name" value="PTH11-LIKE INTEGRAL MEMBRANE PROTEIN (AFU_ORTHOLOGUE AFUA_5G11245)"/>
    <property type="match status" value="1"/>
</dbReference>
<dbReference type="Proteomes" id="UP001369815">
    <property type="component" value="Unassembled WGS sequence"/>
</dbReference>
<gene>
    <name evidence="8" type="ORF">Daesc_004629</name>
</gene>
<dbReference type="EMBL" id="JBANMG010000004">
    <property type="protein sequence ID" value="KAK6954662.1"/>
    <property type="molecule type" value="Genomic_DNA"/>
</dbReference>
<dbReference type="AlphaFoldDB" id="A0AAX6MR59"/>
<sequence>MDSNPSGFIILPTLNDSISSTAFYALTWILFALCNIAFAVRAYIRYVCFRRFLLEDYIMILALAMHNAEAIFIQIYLRYAYDVEAVEKGDFTKFGPDLTKGFILIGTCVNITVVGVLLVKLNFLLFFRRLGKNIRKFTIAWWAVTLFTVAAAIAQIGMQTFGCFFGGLDYIFGENCTSVAVMHRVFFNAIFSATVDAVSDFLIIGFPIAILWGSLISMKKKLVLTFVFGLVFLTIAITIVRGSVFHKVYSSASEEVHMQSVTFTTFWFYCEYSVADDYILSRKAFIIACIVSFRALFVQRENQNSERLREQQRREAAYLSAMRRGKGWRAKALHFHDSVLDTCKTLEGWSGSEAETLSMQHLPGVPSGLMTVDFNDDGNWSRTVTRDGSDANKTMAGQYGSARIVLEPPKAAYGHAITC</sequence>
<keyword evidence="3 6" id="KW-1133">Transmembrane helix</keyword>
<dbReference type="GO" id="GO:0016020">
    <property type="term" value="C:membrane"/>
    <property type="evidence" value="ECO:0007669"/>
    <property type="project" value="UniProtKB-SubCell"/>
</dbReference>
<name>A0AAX6MR59_9PEZI</name>
<keyword evidence="9" id="KW-1185">Reference proteome</keyword>
<evidence type="ECO:0000313" key="8">
    <source>
        <dbReference type="EMBL" id="KAK6954662.1"/>
    </source>
</evidence>
<keyword evidence="4 6" id="KW-0472">Membrane</keyword>
<comment type="similarity">
    <text evidence="5">Belongs to the SAT4 family.</text>
</comment>
<dbReference type="InterPro" id="IPR052337">
    <property type="entry name" value="SAT4-like"/>
</dbReference>
<evidence type="ECO:0000256" key="3">
    <source>
        <dbReference type="ARBA" id="ARBA00022989"/>
    </source>
</evidence>
<keyword evidence="2 6" id="KW-0812">Transmembrane</keyword>
<feature type="transmembrane region" description="Helical" evidence="6">
    <location>
        <begin position="279"/>
        <end position="297"/>
    </location>
</feature>
<evidence type="ECO:0000256" key="6">
    <source>
        <dbReference type="SAM" id="Phobius"/>
    </source>
</evidence>
<dbReference type="Pfam" id="PF20684">
    <property type="entry name" value="Fung_rhodopsin"/>
    <property type="match status" value="1"/>
</dbReference>
<evidence type="ECO:0000256" key="4">
    <source>
        <dbReference type="ARBA" id="ARBA00023136"/>
    </source>
</evidence>
<comment type="subcellular location">
    <subcellularLocation>
        <location evidence="1">Membrane</location>
        <topology evidence="1">Multi-pass membrane protein</topology>
    </subcellularLocation>
</comment>
<feature type="transmembrane region" description="Helical" evidence="6">
    <location>
        <begin position="22"/>
        <end position="44"/>
    </location>
</feature>
<feature type="transmembrane region" description="Helical" evidence="6">
    <location>
        <begin position="101"/>
        <end position="127"/>
    </location>
</feature>
<feature type="transmembrane region" description="Helical" evidence="6">
    <location>
        <begin position="185"/>
        <end position="210"/>
    </location>
</feature>
<evidence type="ECO:0000256" key="1">
    <source>
        <dbReference type="ARBA" id="ARBA00004141"/>
    </source>
</evidence>
<feature type="domain" description="Rhodopsin" evidence="7">
    <location>
        <begin position="40"/>
        <end position="297"/>
    </location>
</feature>
<evidence type="ECO:0000259" key="7">
    <source>
        <dbReference type="Pfam" id="PF20684"/>
    </source>
</evidence>